<organism evidence="1 2">
    <name type="scientific">Chloracidobacterium validum</name>
    <dbReference type="NCBI Taxonomy" id="2821543"/>
    <lineage>
        <taxon>Bacteria</taxon>
        <taxon>Pseudomonadati</taxon>
        <taxon>Acidobacteriota</taxon>
        <taxon>Terriglobia</taxon>
        <taxon>Terriglobales</taxon>
        <taxon>Acidobacteriaceae</taxon>
        <taxon>Chloracidobacterium</taxon>
    </lineage>
</organism>
<proteinExistence type="predicted"/>
<gene>
    <name evidence="1" type="ORF">J8C06_11435</name>
</gene>
<keyword evidence="2" id="KW-1185">Reference proteome</keyword>
<name>A0ABX8BES7_9BACT</name>
<sequence length="330" mass="36309">MATQTDWLLALALAYERNTSQNPIPPAELFALLPEEARQALEQRQAGILAGDDAAVTAWLAPTLDDLRRRVRQKPLTLDARIHPSHIAAVLRDEPPYIQRLLLATLPAPTGASVARALRQGQARLNPDDLAPVAPVLNAVRQRFLEHFVSADQIAPLTAFDELTEAELHQVAQAVGIAELALAGYDLPTTEAVTALLRRFAETEARAIAEQIAALRVQPKAPAVARREFARQIVRSAMTHHKRDPELTTTLGWQVVMTAVPAACEANRLAFMFQKLTPKLVRRLQEWLDAPPVAALPDLQRQLFQGILRIAQHHRNGTMPDLSAKAVPLA</sequence>
<evidence type="ECO:0000313" key="1">
    <source>
        <dbReference type="EMBL" id="QUW04405.1"/>
    </source>
</evidence>
<dbReference type="RefSeq" id="WP_211430294.1">
    <property type="nucleotide sequence ID" value="NZ_CP072649.1"/>
</dbReference>
<reference evidence="1 2" key="1">
    <citation type="submission" date="2021-03" db="EMBL/GenBank/DDBJ databases">
        <title>Genomic and phenotypic characterization of Chloracidobacterium isolates provides evidence for multiple species.</title>
        <authorList>
            <person name="Saini M.K."/>
            <person name="Costas A.M.G."/>
            <person name="Tank M."/>
            <person name="Bryant D.A."/>
        </authorList>
    </citation>
    <scope>NUCLEOTIDE SEQUENCE [LARGE SCALE GENOMIC DNA]</scope>
    <source>
        <strain evidence="1 2">BV2-C</strain>
    </source>
</reference>
<accession>A0ABX8BES7</accession>
<protein>
    <recommendedName>
        <fullName evidence="3">DUF2336 domain-containing protein</fullName>
    </recommendedName>
</protein>
<evidence type="ECO:0008006" key="3">
    <source>
        <dbReference type="Google" id="ProtNLM"/>
    </source>
</evidence>
<evidence type="ECO:0000313" key="2">
    <source>
        <dbReference type="Proteomes" id="UP000676506"/>
    </source>
</evidence>
<dbReference type="EMBL" id="CP072649">
    <property type="protein sequence ID" value="QUW04405.1"/>
    <property type="molecule type" value="Genomic_DNA"/>
</dbReference>
<dbReference type="Proteomes" id="UP000676506">
    <property type="component" value="Chromosome 2"/>
</dbReference>